<dbReference type="InterPro" id="IPR036737">
    <property type="entry name" value="OmpA-like_sf"/>
</dbReference>
<dbReference type="OrthoDB" id="8526602at2"/>
<feature type="transmembrane region" description="Helical" evidence="3">
    <location>
        <begin position="155"/>
        <end position="175"/>
    </location>
</feature>
<protein>
    <submittedName>
        <fullName evidence="5">Pilus assembly protein</fullName>
    </submittedName>
</protein>
<name>A0A4Q9H5S0_9BURK</name>
<feature type="region of interest" description="Disordered" evidence="2">
    <location>
        <begin position="377"/>
        <end position="409"/>
    </location>
</feature>
<evidence type="ECO:0000256" key="3">
    <source>
        <dbReference type="SAM" id="Phobius"/>
    </source>
</evidence>
<dbReference type="SUPFAM" id="SSF103088">
    <property type="entry name" value="OmpA-like"/>
    <property type="match status" value="1"/>
</dbReference>
<dbReference type="PANTHER" id="PTHR30329">
    <property type="entry name" value="STATOR ELEMENT OF FLAGELLAR MOTOR COMPLEX"/>
    <property type="match status" value="1"/>
</dbReference>
<evidence type="ECO:0000256" key="1">
    <source>
        <dbReference type="PROSITE-ProRule" id="PRU00473"/>
    </source>
</evidence>
<dbReference type="PROSITE" id="PS51123">
    <property type="entry name" value="OMPA_2"/>
    <property type="match status" value="1"/>
</dbReference>
<evidence type="ECO:0000313" key="5">
    <source>
        <dbReference type="EMBL" id="TBO32927.1"/>
    </source>
</evidence>
<feature type="domain" description="OmpA-like" evidence="4">
    <location>
        <begin position="441"/>
        <end position="572"/>
    </location>
</feature>
<dbReference type="Pfam" id="PF07811">
    <property type="entry name" value="TadE"/>
    <property type="match status" value="1"/>
</dbReference>
<dbReference type="InterPro" id="IPR012495">
    <property type="entry name" value="TadE-like_dom"/>
</dbReference>
<evidence type="ECO:0000256" key="2">
    <source>
        <dbReference type="SAM" id="MobiDB-lite"/>
    </source>
</evidence>
<reference evidence="5 6" key="1">
    <citation type="submission" date="2019-02" db="EMBL/GenBank/DDBJ databases">
        <title>Aquabacterium sp. strain KMB7.</title>
        <authorList>
            <person name="Chen W.-M."/>
        </authorList>
    </citation>
    <scope>NUCLEOTIDE SEQUENCE [LARGE SCALE GENOMIC DNA]</scope>
    <source>
        <strain evidence="5 6">KMB7</strain>
    </source>
</reference>
<accession>A0A4Q9H5S0</accession>
<organism evidence="5 6">
    <name type="scientific">Aquabacterium lacunae</name>
    <dbReference type="NCBI Taxonomy" id="2528630"/>
    <lineage>
        <taxon>Bacteria</taxon>
        <taxon>Pseudomonadati</taxon>
        <taxon>Pseudomonadota</taxon>
        <taxon>Betaproteobacteria</taxon>
        <taxon>Burkholderiales</taxon>
        <taxon>Aquabacterium</taxon>
    </lineage>
</organism>
<dbReference type="InterPro" id="IPR038695">
    <property type="entry name" value="Saro_0823-like_sf"/>
</dbReference>
<dbReference type="Proteomes" id="UP000292120">
    <property type="component" value="Unassembled WGS sequence"/>
</dbReference>
<dbReference type="Gene3D" id="2.60.120.1140">
    <property type="entry name" value="Protein of unknown function DUF192"/>
    <property type="match status" value="1"/>
</dbReference>
<comment type="caution">
    <text evidence="5">The sequence shown here is derived from an EMBL/GenBank/DDBJ whole genome shotgun (WGS) entry which is preliminary data.</text>
</comment>
<dbReference type="EMBL" id="SIXI01000002">
    <property type="protein sequence ID" value="TBO32927.1"/>
    <property type="molecule type" value="Genomic_DNA"/>
</dbReference>
<dbReference type="InterPro" id="IPR003795">
    <property type="entry name" value="DUF192"/>
</dbReference>
<sequence>MTTSMHCAWLTTRAGPASLQVEIADTFWSRFKGLMGRSTLPRGQALLLKRCDSVHTAWMRFPIDLVYLDATGKVLGTRHRVMPWRASACRADERLGVPGPIDTLEMAAGEVSRMGIQVGMQLSWQAEPNGQERPAACTVSSATSKAQRGVAMVEFAIAGPILILLGLASVQYGLLYNAKNVINHASFMGARAGSMSNARIDAVRTAYVRGLIPLYGGGRNATEIAESLGRAGADFATNSRIELLNPTRESFDDWHDPQLQAPLKTNGKRVIPNRQLARNLGDRAKLESLGDQRSVREVAGSWVKTKSGQSLSDANLLKIRITHGYRPSVPLMGMVYNRFLRWLDTGNDAFATTLLSQGRIPVVSHVTVQMHTDAIEGANVSSPGMGNDGAPKDPGTPPPSSNQPAPWCTTAGCSSVPRPTAPGGQGNPTPCKPGDCQSCPIPPQDTKLPADILFEFDKATLTASGIKALDQVIAEAKSAAQSGANLDGLKVIGHTDQIGTDAVNDALSKRRADAVADYLRKNGFPGKDITTEGRGSREPEVTLDACSGKTDKALQDCLAANRRVVLSFPAKS</sequence>
<proteinExistence type="predicted"/>
<dbReference type="AlphaFoldDB" id="A0A4Q9H5S0"/>
<dbReference type="InterPro" id="IPR050330">
    <property type="entry name" value="Bact_OuterMem_StrucFunc"/>
</dbReference>
<keyword evidence="1 3" id="KW-0472">Membrane</keyword>
<dbReference type="CDD" id="cd07185">
    <property type="entry name" value="OmpA_C-like"/>
    <property type="match status" value="1"/>
</dbReference>
<dbReference type="Pfam" id="PF02643">
    <property type="entry name" value="DUF192"/>
    <property type="match status" value="1"/>
</dbReference>
<keyword evidence="3" id="KW-1133">Transmembrane helix</keyword>
<gene>
    <name evidence="5" type="ORF">EYS42_07130</name>
</gene>
<dbReference type="InterPro" id="IPR006665">
    <property type="entry name" value="OmpA-like"/>
</dbReference>
<evidence type="ECO:0000313" key="6">
    <source>
        <dbReference type="Proteomes" id="UP000292120"/>
    </source>
</evidence>
<dbReference type="Gene3D" id="3.30.1330.60">
    <property type="entry name" value="OmpA-like domain"/>
    <property type="match status" value="1"/>
</dbReference>
<keyword evidence="6" id="KW-1185">Reference proteome</keyword>
<dbReference type="Pfam" id="PF00691">
    <property type="entry name" value="OmpA"/>
    <property type="match status" value="1"/>
</dbReference>
<dbReference type="RefSeq" id="WP_130967163.1">
    <property type="nucleotide sequence ID" value="NZ_SIXI01000002.1"/>
</dbReference>
<evidence type="ECO:0000259" key="4">
    <source>
        <dbReference type="PROSITE" id="PS51123"/>
    </source>
</evidence>
<dbReference type="PANTHER" id="PTHR30329:SF21">
    <property type="entry name" value="LIPOPROTEIN YIAD-RELATED"/>
    <property type="match status" value="1"/>
</dbReference>
<dbReference type="GO" id="GO:0016020">
    <property type="term" value="C:membrane"/>
    <property type="evidence" value="ECO:0007669"/>
    <property type="project" value="UniProtKB-UniRule"/>
</dbReference>
<keyword evidence="3" id="KW-0812">Transmembrane</keyword>